<keyword evidence="2" id="KW-1185">Reference proteome</keyword>
<accession>A0A7N0ZSE9</accession>
<name>A0A7N0ZSE9_KALFE</name>
<protein>
    <submittedName>
        <fullName evidence="1">Uncharacterized protein</fullName>
    </submittedName>
</protein>
<dbReference type="AlphaFoldDB" id="A0A7N0ZSE9"/>
<reference evidence="1" key="1">
    <citation type="submission" date="2021-01" db="UniProtKB">
        <authorList>
            <consortium name="EnsemblPlants"/>
        </authorList>
    </citation>
    <scope>IDENTIFICATION</scope>
</reference>
<evidence type="ECO:0000313" key="2">
    <source>
        <dbReference type="Proteomes" id="UP000594263"/>
    </source>
</evidence>
<sequence>MCIYICPSSDQKQPVLEMSLLEFSLLIFVDRYMLMNEICWGVMNKVSTYELMVEGCFPYYYKCRGLW</sequence>
<organism evidence="1 2">
    <name type="scientific">Kalanchoe fedtschenkoi</name>
    <name type="common">Lavender scallops</name>
    <name type="synonym">South American air plant</name>
    <dbReference type="NCBI Taxonomy" id="63787"/>
    <lineage>
        <taxon>Eukaryota</taxon>
        <taxon>Viridiplantae</taxon>
        <taxon>Streptophyta</taxon>
        <taxon>Embryophyta</taxon>
        <taxon>Tracheophyta</taxon>
        <taxon>Spermatophyta</taxon>
        <taxon>Magnoliopsida</taxon>
        <taxon>eudicotyledons</taxon>
        <taxon>Gunneridae</taxon>
        <taxon>Pentapetalae</taxon>
        <taxon>Saxifragales</taxon>
        <taxon>Crassulaceae</taxon>
        <taxon>Kalanchoe</taxon>
    </lineage>
</organism>
<dbReference type="Gramene" id="Kaladp0024s0336.1.v1.1">
    <property type="protein sequence ID" value="Kaladp0024s0336.1.v1.1"/>
    <property type="gene ID" value="Kaladp0024s0336.v1.1"/>
</dbReference>
<dbReference type="EnsemblPlants" id="Kaladp0024s0336.1.v1.1">
    <property type="protein sequence ID" value="Kaladp0024s0336.1.v1.1"/>
    <property type="gene ID" value="Kaladp0024s0336.v1.1"/>
</dbReference>
<dbReference type="Proteomes" id="UP000594263">
    <property type="component" value="Unplaced"/>
</dbReference>
<proteinExistence type="predicted"/>
<evidence type="ECO:0000313" key="1">
    <source>
        <dbReference type="EnsemblPlants" id="Kaladp0024s0336.1.v1.1"/>
    </source>
</evidence>